<feature type="transmembrane region" description="Helical" evidence="8">
    <location>
        <begin position="316"/>
        <end position="340"/>
    </location>
</feature>
<evidence type="ECO:0000259" key="9">
    <source>
        <dbReference type="PROSITE" id="PS50850"/>
    </source>
</evidence>
<feature type="transmembrane region" description="Helical" evidence="8">
    <location>
        <begin position="126"/>
        <end position="144"/>
    </location>
</feature>
<dbReference type="Pfam" id="PF07690">
    <property type="entry name" value="MFS_1"/>
    <property type="match status" value="1"/>
</dbReference>
<comment type="subcellular location">
    <subcellularLocation>
        <location evidence="1">Cell membrane</location>
        <topology evidence="1">Multi-pass membrane protein</topology>
    </subcellularLocation>
</comment>
<evidence type="ECO:0000256" key="2">
    <source>
        <dbReference type="ARBA" id="ARBA00022448"/>
    </source>
</evidence>
<feature type="transmembrane region" description="Helical" evidence="8">
    <location>
        <begin position="424"/>
        <end position="445"/>
    </location>
</feature>
<feature type="transmembrane region" description="Helical" evidence="8">
    <location>
        <begin position="457"/>
        <end position="479"/>
    </location>
</feature>
<evidence type="ECO:0000313" key="10">
    <source>
        <dbReference type="EMBL" id="MDV6286808.1"/>
    </source>
</evidence>
<dbReference type="Gene3D" id="1.20.1720.10">
    <property type="entry name" value="Multidrug resistance protein D"/>
    <property type="match status" value="1"/>
</dbReference>
<keyword evidence="3" id="KW-1003">Cell membrane</keyword>
<proteinExistence type="predicted"/>
<dbReference type="PANTHER" id="PTHR42718:SF46">
    <property type="entry name" value="BLR6921 PROTEIN"/>
    <property type="match status" value="1"/>
</dbReference>
<feature type="transmembrane region" description="Helical" evidence="8">
    <location>
        <begin position="156"/>
        <end position="177"/>
    </location>
</feature>
<feature type="transmembrane region" description="Helical" evidence="8">
    <location>
        <begin position="376"/>
        <end position="403"/>
    </location>
</feature>
<dbReference type="RefSeq" id="WP_317571787.1">
    <property type="nucleotide sequence ID" value="NZ_JAWLKA010000046.1"/>
</dbReference>
<dbReference type="Proteomes" id="UP001185737">
    <property type="component" value="Unassembled WGS sequence"/>
</dbReference>
<feature type="transmembrane region" description="Helical" evidence="8">
    <location>
        <begin position="248"/>
        <end position="265"/>
    </location>
</feature>
<dbReference type="PROSITE" id="PS50850">
    <property type="entry name" value="MFS"/>
    <property type="match status" value="1"/>
</dbReference>
<keyword evidence="2" id="KW-0813">Transport</keyword>
<reference evidence="10 11" key="1">
    <citation type="submission" date="2023-10" db="EMBL/GenBank/DDBJ databases">
        <title>Development of a sustainable strategy for remediation of hydrocarbon-contaminated territories based on the waste exchange concept.</title>
        <authorList>
            <person name="Krivoruchko A."/>
        </authorList>
    </citation>
    <scope>NUCLEOTIDE SEQUENCE [LARGE SCALE GENOMIC DNA]</scope>
    <source>
        <strain evidence="10 11">IEGM 60</strain>
    </source>
</reference>
<keyword evidence="5 8" id="KW-1133">Transmembrane helix</keyword>
<evidence type="ECO:0000256" key="4">
    <source>
        <dbReference type="ARBA" id="ARBA00022692"/>
    </source>
</evidence>
<dbReference type="EMBL" id="JAWLKA010000046">
    <property type="protein sequence ID" value="MDV6286808.1"/>
    <property type="molecule type" value="Genomic_DNA"/>
</dbReference>
<accession>A0ABU4CU89</accession>
<name>A0ABU4CU89_RHOJO</name>
<evidence type="ECO:0000256" key="7">
    <source>
        <dbReference type="SAM" id="MobiDB-lite"/>
    </source>
</evidence>
<evidence type="ECO:0000313" key="11">
    <source>
        <dbReference type="Proteomes" id="UP001185737"/>
    </source>
</evidence>
<evidence type="ECO:0000256" key="1">
    <source>
        <dbReference type="ARBA" id="ARBA00004651"/>
    </source>
</evidence>
<keyword evidence="11" id="KW-1185">Reference proteome</keyword>
<dbReference type="CDD" id="cd17321">
    <property type="entry name" value="MFS_MMR_MDR_like"/>
    <property type="match status" value="1"/>
</dbReference>
<feature type="transmembrane region" description="Helical" evidence="8">
    <location>
        <begin position="66"/>
        <end position="84"/>
    </location>
</feature>
<feature type="region of interest" description="Disordered" evidence="7">
    <location>
        <begin position="1"/>
        <end position="20"/>
    </location>
</feature>
<comment type="caution">
    <text evidence="10">The sequence shown here is derived from an EMBL/GenBank/DDBJ whole genome shotgun (WGS) entry which is preliminary data.</text>
</comment>
<feature type="transmembrane region" description="Helical" evidence="8">
    <location>
        <begin position="216"/>
        <end position="236"/>
    </location>
</feature>
<keyword evidence="4 8" id="KW-0812">Transmembrane</keyword>
<dbReference type="InterPro" id="IPR036259">
    <property type="entry name" value="MFS_trans_sf"/>
</dbReference>
<dbReference type="InterPro" id="IPR004638">
    <property type="entry name" value="EmrB-like"/>
</dbReference>
<feature type="domain" description="Major facilitator superfamily (MFS) profile" evidence="9">
    <location>
        <begin position="30"/>
        <end position="483"/>
    </location>
</feature>
<dbReference type="PANTHER" id="PTHR42718">
    <property type="entry name" value="MAJOR FACILITATOR SUPERFAMILY MULTIDRUG TRANSPORTER MFSC"/>
    <property type="match status" value="1"/>
</dbReference>
<sequence>MTNNIEQAATEPGAAPSLAPPSQRTREWILVVLACTGQLIVVLDVSIVNVALPQIRAALGFSEHDLQWVVTAYTLTFAGFMLIGGRAADLFGRKQIFVLSLALFTLASLAGGLAQNAVWLVIARTIQGIGGAVLVPVTLAILTATFEEGPRRTQAIATWTMMGAVGGAIGAVLGGVLTEFFSWRWVLLVNVPVGVVLAGVSLVYLRKDVHRPSGGLDLLGSVAVTAGSIAVVYGLIEFGKAEGFDARAFVSTAIGIVLLAGFVVVESQVAKSPLLPLRIVRQRAVAVANLTMFLLGAGFFSVLYFISLYLQSVRGFSALSAGLVFVPFAVTTVIGAQSAAKLLKRGVPAKRVIVGGALISAVAFAVLTTLNADSSIGWKVIAPGLAVFLGIGLALAPTAATAIRGAAPGDAGVVSGLANATRQLGGSVGLAVLTIVAAAHTADLADDTSTENAVTSGYATAFGVAAVLLVGAAIAATLLPGRPITAPAPASQRESEGVVGDHTA</sequence>
<feature type="transmembrane region" description="Helical" evidence="8">
    <location>
        <begin position="286"/>
        <end position="310"/>
    </location>
</feature>
<evidence type="ECO:0000256" key="6">
    <source>
        <dbReference type="ARBA" id="ARBA00023136"/>
    </source>
</evidence>
<dbReference type="InterPro" id="IPR011701">
    <property type="entry name" value="MFS"/>
</dbReference>
<feature type="transmembrane region" description="Helical" evidence="8">
    <location>
        <begin position="183"/>
        <end position="204"/>
    </location>
</feature>
<dbReference type="Gene3D" id="1.20.1250.20">
    <property type="entry name" value="MFS general substrate transporter like domains"/>
    <property type="match status" value="1"/>
</dbReference>
<gene>
    <name evidence="10" type="ORF">R3Q59_40740</name>
</gene>
<evidence type="ECO:0000256" key="8">
    <source>
        <dbReference type="SAM" id="Phobius"/>
    </source>
</evidence>
<evidence type="ECO:0000256" key="5">
    <source>
        <dbReference type="ARBA" id="ARBA00022989"/>
    </source>
</evidence>
<feature type="transmembrane region" description="Helical" evidence="8">
    <location>
        <begin position="28"/>
        <end position="51"/>
    </location>
</feature>
<dbReference type="InterPro" id="IPR020846">
    <property type="entry name" value="MFS_dom"/>
</dbReference>
<dbReference type="SUPFAM" id="SSF103473">
    <property type="entry name" value="MFS general substrate transporter"/>
    <property type="match status" value="1"/>
</dbReference>
<evidence type="ECO:0000256" key="3">
    <source>
        <dbReference type="ARBA" id="ARBA00022475"/>
    </source>
</evidence>
<dbReference type="PROSITE" id="PS00216">
    <property type="entry name" value="SUGAR_TRANSPORT_1"/>
    <property type="match status" value="1"/>
</dbReference>
<feature type="transmembrane region" description="Helical" evidence="8">
    <location>
        <begin position="96"/>
        <end position="114"/>
    </location>
</feature>
<keyword evidence="6 8" id="KW-0472">Membrane</keyword>
<organism evidence="10 11">
    <name type="scientific">Rhodococcus jostii</name>
    <dbReference type="NCBI Taxonomy" id="132919"/>
    <lineage>
        <taxon>Bacteria</taxon>
        <taxon>Bacillati</taxon>
        <taxon>Actinomycetota</taxon>
        <taxon>Actinomycetes</taxon>
        <taxon>Mycobacteriales</taxon>
        <taxon>Nocardiaceae</taxon>
        <taxon>Rhodococcus</taxon>
    </lineage>
</organism>
<dbReference type="NCBIfam" id="TIGR00711">
    <property type="entry name" value="efflux_EmrB"/>
    <property type="match status" value="1"/>
</dbReference>
<protein>
    <submittedName>
        <fullName evidence="10">MFS transporter</fullName>
    </submittedName>
</protein>
<dbReference type="InterPro" id="IPR005829">
    <property type="entry name" value="Sugar_transporter_CS"/>
</dbReference>
<feature type="transmembrane region" description="Helical" evidence="8">
    <location>
        <begin position="352"/>
        <end position="370"/>
    </location>
</feature>